<keyword evidence="2" id="KW-1185">Reference proteome</keyword>
<comment type="caution">
    <text evidence="1">The sequence shown here is derived from an EMBL/GenBank/DDBJ whole genome shotgun (WGS) entry which is preliminary data.</text>
</comment>
<accession>A0A9D4M3A9</accession>
<gene>
    <name evidence="1" type="ORF">DPMN_033168</name>
</gene>
<dbReference type="Proteomes" id="UP000828390">
    <property type="component" value="Unassembled WGS sequence"/>
</dbReference>
<name>A0A9D4M3A9_DREPO</name>
<dbReference type="EMBL" id="JAIWYP010000002">
    <property type="protein sequence ID" value="KAH3869990.1"/>
    <property type="molecule type" value="Genomic_DNA"/>
</dbReference>
<evidence type="ECO:0000313" key="1">
    <source>
        <dbReference type="EMBL" id="KAH3869990.1"/>
    </source>
</evidence>
<dbReference type="AlphaFoldDB" id="A0A9D4M3A9"/>
<proteinExistence type="predicted"/>
<evidence type="ECO:0000313" key="2">
    <source>
        <dbReference type="Proteomes" id="UP000828390"/>
    </source>
</evidence>
<organism evidence="1 2">
    <name type="scientific">Dreissena polymorpha</name>
    <name type="common">Zebra mussel</name>
    <name type="synonym">Mytilus polymorpha</name>
    <dbReference type="NCBI Taxonomy" id="45954"/>
    <lineage>
        <taxon>Eukaryota</taxon>
        <taxon>Metazoa</taxon>
        <taxon>Spiralia</taxon>
        <taxon>Lophotrochozoa</taxon>
        <taxon>Mollusca</taxon>
        <taxon>Bivalvia</taxon>
        <taxon>Autobranchia</taxon>
        <taxon>Heteroconchia</taxon>
        <taxon>Euheterodonta</taxon>
        <taxon>Imparidentia</taxon>
        <taxon>Neoheterodontei</taxon>
        <taxon>Myida</taxon>
        <taxon>Dreissenoidea</taxon>
        <taxon>Dreissenidae</taxon>
        <taxon>Dreissena</taxon>
    </lineage>
</organism>
<sequence>MGLFGVTKSHIHPCGQFPSRFQAVGCRCVLAPVCLIRERGVSPPRTKVGPWFPPRRRAGPWSREVHVCPMPAVTGQLPLPEEC</sequence>
<reference evidence="1" key="2">
    <citation type="submission" date="2020-11" db="EMBL/GenBank/DDBJ databases">
        <authorList>
            <person name="McCartney M.A."/>
            <person name="Auch B."/>
            <person name="Kono T."/>
            <person name="Mallez S."/>
            <person name="Becker A."/>
            <person name="Gohl D.M."/>
            <person name="Silverstein K.A.T."/>
            <person name="Koren S."/>
            <person name="Bechman K.B."/>
            <person name="Herman A."/>
            <person name="Abrahante J.E."/>
            <person name="Garbe J."/>
        </authorList>
    </citation>
    <scope>NUCLEOTIDE SEQUENCE</scope>
    <source>
        <strain evidence="1">Duluth1</strain>
        <tissue evidence="1">Whole animal</tissue>
    </source>
</reference>
<protein>
    <submittedName>
        <fullName evidence="1">Uncharacterized protein</fullName>
    </submittedName>
</protein>
<reference evidence="1" key="1">
    <citation type="journal article" date="2019" name="bioRxiv">
        <title>The Genome of the Zebra Mussel, Dreissena polymorpha: A Resource for Invasive Species Research.</title>
        <authorList>
            <person name="McCartney M.A."/>
            <person name="Auch B."/>
            <person name="Kono T."/>
            <person name="Mallez S."/>
            <person name="Zhang Y."/>
            <person name="Obille A."/>
            <person name="Becker A."/>
            <person name="Abrahante J.E."/>
            <person name="Garbe J."/>
            <person name="Badalamenti J.P."/>
            <person name="Herman A."/>
            <person name="Mangelson H."/>
            <person name="Liachko I."/>
            <person name="Sullivan S."/>
            <person name="Sone E.D."/>
            <person name="Koren S."/>
            <person name="Silverstein K.A.T."/>
            <person name="Beckman K.B."/>
            <person name="Gohl D.M."/>
        </authorList>
    </citation>
    <scope>NUCLEOTIDE SEQUENCE</scope>
    <source>
        <strain evidence="1">Duluth1</strain>
        <tissue evidence="1">Whole animal</tissue>
    </source>
</reference>